<dbReference type="PANTHER" id="PTHR43531">
    <property type="entry name" value="PROTEIN ICFG"/>
    <property type="match status" value="1"/>
</dbReference>
<proteinExistence type="inferred from homology"/>
<accession>A0ABV2TK40</accession>
<dbReference type="InterPro" id="IPR004089">
    <property type="entry name" value="MCPsignal_dom"/>
</dbReference>
<dbReference type="SUPFAM" id="SSF58104">
    <property type="entry name" value="Methyl-accepting chemotaxis protein (MCP) signaling domain"/>
    <property type="match status" value="1"/>
</dbReference>
<dbReference type="InterPro" id="IPR004090">
    <property type="entry name" value="Chemotax_Me-accpt_rcpt"/>
</dbReference>
<evidence type="ECO:0000256" key="4">
    <source>
        <dbReference type="SAM" id="MobiDB-lite"/>
    </source>
</evidence>
<feature type="transmembrane region" description="Helical" evidence="5">
    <location>
        <begin position="191"/>
        <end position="212"/>
    </location>
</feature>
<keyword evidence="3" id="KW-0807">Transducer</keyword>
<evidence type="ECO:0000256" key="1">
    <source>
        <dbReference type="ARBA" id="ARBA00022500"/>
    </source>
</evidence>
<dbReference type="SMART" id="SM00283">
    <property type="entry name" value="MA"/>
    <property type="match status" value="1"/>
</dbReference>
<gene>
    <name evidence="7" type="ORF">ABXR19_08810</name>
</gene>
<dbReference type="PRINTS" id="PR00260">
    <property type="entry name" value="CHEMTRNSDUCR"/>
</dbReference>
<evidence type="ECO:0000256" key="3">
    <source>
        <dbReference type="PROSITE-ProRule" id="PRU00284"/>
    </source>
</evidence>
<evidence type="ECO:0000313" key="7">
    <source>
        <dbReference type="EMBL" id="MET7014290.1"/>
    </source>
</evidence>
<evidence type="ECO:0000256" key="2">
    <source>
        <dbReference type="ARBA" id="ARBA00029447"/>
    </source>
</evidence>
<keyword evidence="8" id="KW-1185">Reference proteome</keyword>
<dbReference type="Pfam" id="PF12729">
    <property type="entry name" value="4HB_MCP_1"/>
    <property type="match status" value="1"/>
</dbReference>
<evidence type="ECO:0000256" key="5">
    <source>
        <dbReference type="SAM" id="Phobius"/>
    </source>
</evidence>
<organism evidence="7 8">
    <name type="scientific">Uliginosibacterium flavum</name>
    <dbReference type="NCBI Taxonomy" id="1396831"/>
    <lineage>
        <taxon>Bacteria</taxon>
        <taxon>Pseudomonadati</taxon>
        <taxon>Pseudomonadota</taxon>
        <taxon>Betaproteobacteria</taxon>
        <taxon>Rhodocyclales</taxon>
        <taxon>Zoogloeaceae</taxon>
        <taxon>Uliginosibacterium</taxon>
    </lineage>
</organism>
<keyword evidence="5" id="KW-0812">Transmembrane</keyword>
<reference evidence="7 8" key="1">
    <citation type="submission" date="2024-07" db="EMBL/GenBank/DDBJ databases">
        <title>Uliginosibacterium flavum JJ3220;KACC:17644.</title>
        <authorList>
            <person name="Kim M.K."/>
        </authorList>
    </citation>
    <scope>NUCLEOTIDE SEQUENCE [LARGE SCALE GENOMIC DNA]</scope>
    <source>
        <strain evidence="7 8">KACC:17644</strain>
    </source>
</reference>
<feature type="domain" description="Methyl-accepting transducer" evidence="6">
    <location>
        <begin position="270"/>
        <end position="485"/>
    </location>
</feature>
<dbReference type="EMBL" id="JBEWZI010000008">
    <property type="protein sequence ID" value="MET7014290.1"/>
    <property type="molecule type" value="Genomic_DNA"/>
</dbReference>
<comment type="caution">
    <text evidence="7">The sequence shown here is derived from an EMBL/GenBank/DDBJ whole genome shotgun (WGS) entry which is preliminary data.</text>
</comment>
<dbReference type="InterPro" id="IPR024478">
    <property type="entry name" value="HlyB_4HB_MCP"/>
</dbReference>
<dbReference type="PROSITE" id="PS50111">
    <property type="entry name" value="CHEMOTAXIS_TRANSDUC_2"/>
    <property type="match status" value="1"/>
</dbReference>
<dbReference type="Gene3D" id="1.10.287.950">
    <property type="entry name" value="Methyl-accepting chemotaxis protein"/>
    <property type="match status" value="1"/>
</dbReference>
<dbReference type="Pfam" id="PF00015">
    <property type="entry name" value="MCPsignal"/>
    <property type="match status" value="1"/>
</dbReference>
<sequence length="545" mass="58207">MKLVYKMVLLIVAALVGIVFLTWFSAREMSKVYEATNFANESTVPALLITNDAIDPYAKNRVLLWRVAISTDQKDRDKLIKDMADNEVKIQKALADYEPLLAGEMDALNFKALQSAFTEYFGFKNKVVDAVKQTNADRLDKTEKLVVLMKEHAVYTAKLSKAFDELQTNNATMGKDRAAEAEKLRAQAASVSWIVSGICLLFVCGIGTYVVISVQRQLGGEPDYVAEIARQVAQGNLALEVKARYKGSALTAMKVMVERLSAVMHQVRSSADALASASEELASSSTSLAQNSGNQAAGVEETSASMEEISATVMQNAENAKVTDGIATKSAEEARQGGSAVADTVVAMRQIAEKIGVVNSIAYKTNLLALNAAIEAGRAGEHGKGFAVVASEVGKLADRSQAAAEEISALASKSVSMAERAGRLLDEMVPSITRTSDLVREISAASGEQQNGVVQVNQAMSQLAQSTQSNAAASEELSATAEAMSAQALELQQAVKFFRLRGASDSGVGQYETARHVPSRSGSEGDVTIRTTKPGEVDESSFTNF</sequence>
<evidence type="ECO:0000259" key="6">
    <source>
        <dbReference type="PROSITE" id="PS50111"/>
    </source>
</evidence>
<dbReference type="Proteomes" id="UP001549691">
    <property type="component" value="Unassembled WGS sequence"/>
</dbReference>
<name>A0ABV2TK40_9RHOO</name>
<protein>
    <submittedName>
        <fullName evidence="7">Methyl-accepting chemotaxis protein</fullName>
    </submittedName>
</protein>
<dbReference type="InterPro" id="IPR051310">
    <property type="entry name" value="MCP_chemotaxis"/>
</dbReference>
<dbReference type="PANTHER" id="PTHR43531:SF11">
    <property type="entry name" value="METHYL-ACCEPTING CHEMOTAXIS PROTEIN 3"/>
    <property type="match status" value="1"/>
</dbReference>
<comment type="similarity">
    <text evidence="2">Belongs to the methyl-accepting chemotaxis (MCP) protein family.</text>
</comment>
<keyword evidence="5" id="KW-0472">Membrane</keyword>
<dbReference type="RefSeq" id="WP_354600752.1">
    <property type="nucleotide sequence ID" value="NZ_JBEWZI010000008.1"/>
</dbReference>
<keyword evidence="1" id="KW-0145">Chemotaxis</keyword>
<evidence type="ECO:0000313" key="8">
    <source>
        <dbReference type="Proteomes" id="UP001549691"/>
    </source>
</evidence>
<keyword evidence="5" id="KW-1133">Transmembrane helix</keyword>
<feature type="region of interest" description="Disordered" evidence="4">
    <location>
        <begin position="508"/>
        <end position="545"/>
    </location>
</feature>